<organism evidence="5 6">
    <name type="scientific">Pseudonocardia adelaidensis</name>
    <dbReference type="NCBI Taxonomy" id="648754"/>
    <lineage>
        <taxon>Bacteria</taxon>
        <taxon>Bacillati</taxon>
        <taxon>Actinomycetota</taxon>
        <taxon>Actinomycetes</taxon>
        <taxon>Pseudonocardiales</taxon>
        <taxon>Pseudonocardiaceae</taxon>
        <taxon>Pseudonocardia</taxon>
    </lineage>
</organism>
<keyword evidence="6" id="KW-1185">Reference proteome</keyword>
<reference evidence="6" key="1">
    <citation type="journal article" date="2019" name="Int. J. Syst. Evol. Microbiol.">
        <title>The Global Catalogue of Microorganisms (GCM) 10K type strain sequencing project: providing services to taxonomists for standard genome sequencing and annotation.</title>
        <authorList>
            <consortium name="The Broad Institute Genomics Platform"/>
            <consortium name="The Broad Institute Genome Sequencing Center for Infectious Disease"/>
            <person name="Wu L."/>
            <person name="Ma J."/>
        </authorList>
    </citation>
    <scope>NUCLEOTIDE SEQUENCE [LARGE SCALE GENOMIC DNA]</scope>
    <source>
        <strain evidence="6">JCM 18302</strain>
    </source>
</reference>
<evidence type="ECO:0000256" key="2">
    <source>
        <dbReference type="ARBA" id="ARBA00023125"/>
    </source>
</evidence>
<gene>
    <name evidence="5" type="ORF">GCM10023320_82240</name>
</gene>
<dbReference type="PROSITE" id="PS50949">
    <property type="entry name" value="HTH_GNTR"/>
    <property type="match status" value="1"/>
</dbReference>
<dbReference type="EMBL" id="BAABJO010000059">
    <property type="protein sequence ID" value="GAA5142216.1"/>
    <property type="molecule type" value="Genomic_DNA"/>
</dbReference>
<evidence type="ECO:0000256" key="1">
    <source>
        <dbReference type="ARBA" id="ARBA00023015"/>
    </source>
</evidence>
<dbReference type="Proteomes" id="UP001500804">
    <property type="component" value="Unassembled WGS sequence"/>
</dbReference>
<accession>A0ABP9PBA5</accession>
<dbReference type="InterPro" id="IPR036388">
    <property type="entry name" value="WH-like_DNA-bd_sf"/>
</dbReference>
<keyword evidence="2" id="KW-0238">DNA-binding</keyword>
<sequence length="122" mass="13358">MTTLRVYAAWVAEADQRAAAALAQRGPARPAAPTDDVERVLCRPRSPRERLAVELWERIVGGEYAAGSHLPGVKALAVERGLSPSTVKRALDLLREWGLIFGVEGERPAFGRQYHSRAVTGR</sequence>
<dbReference type="SMART" id="SM00345">
    <property type="entry name" value="HTH_GNTR"/>
    <property type="match status" value="1"/>
</dbReference>
<evidence type="ECO:0000256" key="3">
    <source>
        <dbReference type="ARBA" id="ARBA00023163"/>
    </source>
</evidence>
<proteinExistence type="predicted"/>
<evidence type="ECO:0000259" key="4">
    <source>
        <dbReference type="PROSITE" id="PS50949"/>
    </source>
</evidence>
<feature type="domain" description="HTH gntR-type" evidence="4">
    <location>
        <begin position="45"/>
        <end position="114"/>
    </location>
</feature>
<dbReference type="Gene3D" id="1.10.10.10">
    <property type="entry name" value="Winged helix-like DNA-binding domain superfamily/Winged helix DNA-binding domain"/>
    <property type="match status" value="1"/>
</dbReference>
<evidence type="ECO:0000313" key="5">
    <source>
        <dbReference type="EMBL" id="GAA5142216.1"/>
    </source>
</evidence>
<dbReference type="SUPFAM" id="SSF46785">
    <property type="entry name" value="Winged helix' DNA-binding domain"/>
    <property type="match status" value="1"/>
</dbReference>
<keyword evidence="1" id="KW-0805">Transcription regulation</keyword>
<dbReference type="Pfam" id="PF00392">
    <property type="entry name" value="GntR"/>
    <property type="match status" value="1"/>
</dbReference>
<keyword evidence="3" id="KW-0804">Transcription</keyword>
<comment type="caution">
    <text evidence="5">The sequence shown here is derived from an EMBL/GenBank/DDBJ whole genome shotgun (WGS) entry which is preliminary data.</text>
</comment>
<protein>
    <recommendedName>
        <fullName evidence="4">HTH gntR-type domain-containing protein</fullName>
    </recommendedName>
</protein>
<evidence type="ECO:0000313" key="6">
    <source>
        <dbReference type="Proteomes" id="UP001500804"/>
    </source>
</evidence>
<name>A0ABP9PBA5_9PSEU</name>
<dbReference type="InterPro" id="IPR036390">
    <property type="entry name" value="WH_DNA-bd_sf"/>
</dbReference>
<dbReference type="InterPro" id="IPR000524">
    <property type="entry name" value="Tscrpt_reg_HTH_GntR"/>
</dbReference>